<name>A0ABY5TQZ2_9GAMM</name>
<evidence type="ECO:0000313" key="1">
    <source>
        <dbReference type="EMBL" id="UVW36249.1"/>
    </source>
</evidence>
<keyword evidence="2" id="KW-1185">Reference proteome</keyword>
<dbReference type="InterPro" id="IPR009057">
    <property type="entry name" value="Homeodomain-like_sf"/>
</dbReference>
<protein>
    <submittedName>
        <fullName evidence="1">TetR/AcrR family transcriptional regulator</fullName>
    </submittedName>
</protein>
<dbReference type="Gene3D" id="1.10.357.10">
    <property type="entry name" value="Tetracycline Repressor, domain 2"/>
    <property type="match status" value="1"/>
</dbReference>
<gene>
    <name evidence="1" type="ORF">NYF23_06490</name>
</gene>
<proteinExistence type="predicted"/>
<sequence>MTTPSIDTAPDGRRQRSERSKQAIIEAMLDMIGEGTLIPTAQQVSERAGVGIRSVFRHFEDMESIFVMADEARRSRYEDIFLGGDRKGTLEQRILHAVEQRAKGYEIYGNVMLTTLAQRWRFTTLRKNYERYQRGLRKDLHDWLPELEKLDDSACEAVHGIASFEFWNRLRDHQGLSKKTAIGVVVNMLNGLLGLK</sequence>
<dbReference type="EMBL" id="CP103416">
    <property type="protein sequence ID" value="UVW36249.1"/>
    <property type="molecule type" value="Genomic_DNA"/>
</dbReference>
<accession>A0ABY5TQZ2</accession>
<reference evidence="1" key="1">
    <citation type="submission" date="2022-08" db="EMBL/GenBank/DDBJ databases">
        <title>Catabolic pathway analysis in culturable SAR92 clade bacteria reveals their overlooked roles in DMSP degradation in coastal seas.</title>
        <authorList>
            <person name="He X."/>
            <person name="Zhang X."/>
            <person name="Zhang Y."/>
        </authorList>
    </citation>
    <scope>NUCLEOTIDE SEQUENCE</scope>
    <source>
        <strain evidence="1">H455</strain>
    </source>
</reference>
<evidence type="ECO:0000313" key="2">
    <source>
        <dbReference type="Proteomes" id="UP001059934"/>
    </source>
</evidence>
<dbReference type="Proteomes" id="UP001059934">
    <property type="component" value="Chromosome"/>
</dbReference>
<organism evidence="1 2">
    <name type="scientific">SAR92 clade bacterium H455</name>
    <dbReference type="NCBI Taxonomy" id="2974818"/>
    <lineage>
        <taxon>Bacteria</taxon>
        <taxon>Pseudomonadati</taxon>
        <taxon>Pseudomonadota</taxon>
        <taxon>Gammaproteobacteria</taxon>
        <taxon>Cellvibrionales</taxon>
        <taxon>Porticoccaceae</taxon>
        <taxon>SAR92 clade</taxon>
    </lineage>
</organism>
<dbReference type="SUPFAM" id="SSF46689">
    <property type="entry name" value="Homeodomain-like"/>
    <property type="match status" value="1"/>
</dbReference>